<proteinExistence type="predicted"/>
<organism evidence="1">
    <name type="scientific">marine metagenome</name>
    <dbReference type="NCBI Taxonomy" id="408172"/>
    <lineage>
        <taxon>unclassified sequences</taxon>
        <taxon>metagenomes</taxon>
        <taxon>ecological metagenomes</taxon>
    </lineage>
</organism>
<gene>
    <name evidence="1" type="ORF">METZ01_LOCUS373293</name>
</gene>
<dbReference type="EMBL" id="UINC01135965">
    <property type="protein sequence ID" value="SVD20439.1"/>
    <property type="molecule type" value="Genomic_DNA"/>
</dbReference>
<accession>A0A382TE90</accession>
<name>A0A382TE90_9ZZZZ</name>
<reference evidence="1" key="1">
    <citation type="submission" date="2018-05" db="EMBL/GenBank/DDBJ databases">
        <authorList>
            <person name="Lanie J.A."/>
            <person name="Ng W.-L."/>
            <person name="Kazmierczak K.M."/>
            <person name="Andrzejewski T.M."/>
            <person name="Davidsen T.M."/>
            <person name="Wayne K.J."/>
            <person name="Tettelin H."/>
            <person name="Glass J.I."/>
            <person name="Rusch D."/>
            <person name="Podicherti R."/>
            <person name="Tsui H.-C.T."/>
            <person name="Winkler M.E."/>
        </authorList>
    </citation>
    <scope>NUCLEOTIDE SEQUENCE</scope>
</reference>
<evidence type="ECO:0000313" key="1">
    <source>
        <dbReference type="EMBL" id="SVD20439.1"/>
    </source>
</evidence>
<sequence>MFGAVVSMGLLLVMSQGIVGAQTWTVPRTS</sequence>
<protein>
    <submittedName>
        <fullName evidence="1">Uncharacterized protein</fullName>
    </submittedName>
</protein>
<dbReference type="AlphaFoldDB" id="A0A382TE90"/>
<feature type="non-terminal residue" evidence="1">
    <location>
        <position position="30"/>
    </location>
</feature>